<dbReference type="Proteomes" id="UP000199372">
    <property type="component" value="Unassembled WGS sequence"/>
</dbReference>
<reference evidence="3" key="1">
    <citation type="submission" date="2016-10" db="EMBL/GenBank/DDBJ databases">
        <authorList>
            <person name="Varghese N."/>
            <person name="Submissions S."/>
        </authorList>
    </citation>
    <scope>NUCLEOTIDE SEQUENCE [LARGE SCALE GENOMIC DNA]</scope>
    <source>
        <strain evidence="3">DSM 26893</strain>
    </source>
</reference>
<keyword evidence="3" id="KW-1185">Reference proteome</keyword>
<dbReference type="PROSITE" id="PS51704">
    <property type="entry name" value="GP_PDE"/>
    <property type="match status" value="1"/>
</dbReference>
<sequence>MSHYAYLDAPGPIAFAHRGAAERHAENSFEAVERAVGMGFTHVETDIQATSDGVPVLFHDDTTDRLLGRKGRIADLDWHTLSGLELAGGGRVARLDEVFRAFPRLRLNLDAKTDDAVRPMGDAIAAARAQDRVCAASFVQARTDALRLRFGPGLCWSPAMGGVAKAWFAARLRLPGRFAPALQVPTHWNGIAVVTPRLIQAAHRRGSQVHVWTIDAPDQMHALFDMGVDGVMTDQPKVLRDVMTERGAWGQSA</sequence>
<gene>
    <name evidence="2" type="ORF">SAMN04488011_101808</name>
</gene>
<evidence type="ECO:0000313" key="2">
    <source>
        <dbReference type="EMBL" id="SEM88432.1"/>
    </source>
</evidence>
<dbReference type="OrthoDB" id="1854250at2"/>
<evidence type="ECO:0000313" key="3">
    <source>
        <dbReference type="Proteomes" id="UP000199372"/>
    </source>
</evidence>
<protein>
    <submittedName>
        <fullName evidence="2">Glycerophosphoryl diester phosphodiesterase</fullName>
    </submittedName>
</protein>
<accession>A0A1H8C0A4</accession>
<dbReference type="Pfam" id="PF03009">
    <property type="entry name" value="GDPD"/>
    <property type="match status" value="2"/>
</dbReference>
<dbReference type="PANTHER" id="PTHR43805:SF1">
    <property type="entry name" value="GP-PDE DOMAIN-CONTAINING PROTEIN"/>
    <property type="match status" value="1"/>
</dbReference>
<dbReference type="SUPFAM" id="SSF51695">
    <property type="entry name" value="PLC-like phosphodiesterases"/>
    <property type="match status" value="1"/>
</dbReference>
<evidence type="ECO:0000259" key="1">
    <source>
        <dbReference type="PROSITE" id="PS51704"/>
    </source>
</evidence>
<dbReference type="InterPro" id="IPR017946">
    <property type="entry name" value="PLC-like_Pdiesterase_TIM-brl"/>
</dbReference>
<dbReference type="Gene3D" id="3.20.20.190">
    <property type="entry name" value="Phosphatidylinositol (PI) phosphodiesterase"/>
    <property type="match status" value="1"/>
</dbReference>
<dbReference type="AlphaFoldDB" id="A0A1H8C0A4"/>
<organism evidence="2 3">
    <name type="scientific">Palleronia pelagia</name>
    <dbReference type="NCBI Taxonomy" id="387096"/>
    <lineage>
        <taxon>Bacteria</taxon>
        <taxon>Pseudomonadati</taxon>
        <taxon>Pseudomonadota</taxon>
        <taxon>Alphaproteobacteria</taxon>
        <taxon>Rhodobacterales</taxon>
        <taxon>Roseobacteraceae</taxon>
        <taxon>Palleronia</taxon>
    </lineage>
</organism>
<dbReference type="GO" id="GO:0006629">
    <property type="term" value="P:lipid metabolic process"/>
    <property type="evidence" value="ECO:0007669"/>
    <property type="project" value="InterPro"/>
</dbReference>
<name>A0A1H8C0A4_9RHOB</name>
<dbReference type="GO" id="GO:0008081">
    <property type="term" value="F:phosphoric diester hydrolase activity"/>
    <property type="evidence" value="ECO:0007669"/>
    <property type="project" value="InterPro"/>
</dbReference>
<dbReference type="PANTHER" id="PTHR43805">
    <property type="entry name" value="GLYCEROPHOSPHORYL DIESTER PHOSPHODIESTERASE"/>
    <property type="match status" value="1"/>
</dbReference>
<dbReference type="InterPro" id="IPR030395">
    <property type="entry name" value="GP_PDE_dom"/>
</dbReference>
<dbReference type="RefSeq" id="WP_091844321.1">
    <property type="nucleotide sequence ID" value="NZ_FOCM01000001.1"/>
</dbReference>
<feature type="domain" description="GP-PDE" evidence="1">
    <location>
        <begin position="12"/>
        <end position="243"/>
    </location>
</feature>
<dbReference type="EMBL" id="FOCM01000001">
    <property type="protein sequence ID" value="SEM88432.1"/>
    <property type="molecule type" value="Genomic_DNA"/>
</dbReference>
<proteinExistence type="predicted"/>